<comment type="caution">
    <text evidence="1">The sequence shown here is derived from an EMBL/GenBank/DDBJ whole genome shotgun (WGS) entry which is preliminary data.</text>
</comment>
<evidence type="ECO:0000313" key="2">
    <source>
        <dbReference type="Proteomes" id="UP000518266"/>
    </source>
</evidence>
<protein>
    <submittedName>
        <fullName evidence="1">Uncharacterized protein</fullName>
    </submittedName>
</protein>
<name>A0A7J5XVL8_DISMA</name>
<organism evidence="1 2">
    <name type="scientific">Dissostichus mawsoni</name>
    <name type="common">Antarctic cod</name>
    <dbReference type="NCBI Taxonomy" id="36200"/>
    <lineage>
        <taxon>Eukaryota</taxon>
        <taxon>Metazoa</taxon>
        <taxon>Chordata</taxon>
        <taxon>Craniata</taxon>
        <taxon>Vertebrata</taxon>
        <taxon>Euteleostomi</taxon>
        <taxon>Actinopterygii</taxon>
        <taxon>Neopterygii</taxon>
        <taxon>Teleostei</taxon>
        <taxon>Neoteleostei</taxon>
        <taxon>Acanthomorphata</taxon>
        <taxon>Eupercaria</taxon>
        <taxon>Perciformes</taxon>
        <taxon>Notothenioidei</taxon>
        <taxon>Nototheniidae</taxon>
        <taxon>Dissostichus</taxon>
    </lineage>
</organism>
<proteinExistence type="predicted"/>
<dbReference type="EMBL" id="JAAKFY010000020">
    <property type="protein sequence ID" value="KAF3841142.1"/>
    <property type="molecule type" value="Genomic_DNA"/>
</dbReference>
<accession>A0A7J5XVL8</accession>
<gene>
    <name evidence="1" type="ORF">F7725_007004</name>
</gene>
<dbReference type="Proteomes" id="UP000518266">
    <property type="component" value="Unassembled WGS sequence"/>
</dbReference>
<dbReference type="OrthoDB" id="8443315at2759"/>
<sequence length="195" mass="22225">MLNVSNAETIHMHQPLNLSSIIDVSEIVDEKNCEINQHGRPEAETRKHVDSFKSEKALELKTPPKLTNRRNISYKKKVWFKSPIIVDTLEAKCIPGTKLTIYRNNEPAHTSSPSEQIQNDAVTSSAGKLSFKEKALKLKVRSKRPVIISRESKFFDFIDDSDSDAFFDRIRIRCAKLRSAPLFPLTAPTYPKPFL</sequence>
<reference evidence="1 2" key="1">
    <citation type="submission" date="2020-03" db="EMBL/GenBank/DDBJ databases">
        <title>Dissostichus mawsoni Genome sequencing and assembly.</title>
        <authorList>
            <person name="Park H."/>
        </authorList>
    </citation>
    <scope>NUCLEOTIDE SEQUENCE [LARGE SCALE GENOMIC DNA]</scope>
    <source>
        <strain evidence="1">DM0001</strain>
        <tissue evidence="1">Muscle</tissue>
    </source>
</reference>
<keyword evidence="2" id="KW-1185">Reference proteome</keyword>
<evidence type="ECO:0000313" key="1">
    <source>
        <dbReference type="EMBL" id="KAF3841142.1"/>
    </source>
</evidence>
<dbReference type="AlphaFoldDB" id="A0A7J5XVL8"/>